<dbReference type="EMBL" id="HBUE01250060">
    <property type="protein sequence ID" value="CAG6553837.1"/>
    <property type="molecule type" value="Transcribed_RNA"/>
</dbReference>
<protein>
    <submittedName>
        <fullName evidence="4">Protein PAT1 homolog 1</fullName>
    </submittedName>
</protein>
<dbReference type="GO" id="GO:0003723">
    <property type="term" value="F:RNA binding"/>
    <property type="evidence" value="ECO:0007669"/>
    <property type="project" value="TreeGrafter"/>
</dbReference>
<comment type="subcellular location">
    <subcellularLocation>
        <location evidence="1">Cytoplasm</location>
        <location evidence="1">P-body</location>
    </subcellularLocation>
</comment>
<feature type="region of interest" description="Disordered" evidence="3">
    <location>
        <begin position="465"/>
        <end position="496"/>
    </location>
</feature>
<dbReference type="AlphaFoldDB" id="A0A8D8D3U8"/>
<dbReference type="GO" id="GO:0000932">
    <property type="term" value="C:P-body"/>
    <property type="evidence" value="ECO:0007669"/>
    <property type="project" value="UniProtKB-SubCell"/>
</dbReference>
<proteinExistence type="predicted"/>
<name>A0A8D8D3U8_CULPI</name>
<evidence type="ECO:0000256" key="2">
    <source>
        <dbReference type="ARBA" id="ARBA00022490"/>
    </source>
</evidence>
<feature type="region of interest" description="Disordered" evidence="3">
    <location>
        <begin position="189"/>
        <end position="221"/>
    </location>
</feature>
<dbReference type="GO" id="GO:0000290">
    <property type="term" value="P:deadenylation-dependent decapping of nuclear-transcribed mRNA"/>
    <property type="evidence" value="ECO:0007669"/>
    <property type="project" value="InterPro"/>
</dbReference>
<evidence type="ECO:0000256" key="3">
    <source>
        <dbReference type="SAM" id="MobiDB-lite"/>
    </source>
</evidence>
<evidence type="ECO:0000256" key="1">
    <source>
        <dbReference type="ARBA" id="ARBA00004201"/>
    </source>
</evidence>
<dbReference type="GO" id="GO:0033962">
    <property type="term" value="P:P-body assembly"/>
    <property type="evidence" value="ECO:0007669"/>
    <property type="project" value="TreeGrafter"/>
</dbReference>
<organism evidence="4">
    <name type="scientific">Culex pipiens</name>
    <name type="common">House mosquito</name>
    <dbReference type="NCBI Taxonomy" id="7175"/>
    <lineage>
        <taxon>Eukaryota</taxon>
        <taxon>Metazoa</taxon>
        <taxon>Ecdysozoa</taxon>
        <taxon>Arthropoda</taxon>
        <taxon>Hexapoda</taxon>
        <taxon>Insecta</taxon>
        <taxon>Pterygota</taxon>
        <taxon>Neoptera</taxon>
        <taxon>Endopterygota</taxon>
        <taxon>Diptera</taxon>
        <taxon>Nematocera</taxon>
        <taxon>Culicoidea</taxon>
        <taxon>Culicidae</taxon>
        <taxon>Culicinae</taxon>
        <taxon>Culicini</taxon>
        <taxon>Culex</taxon>
        <taxon>Culex</taxon>
    </lineage>
</organism>
<dbReference type="EMBL" id="HBUE01145209">
    <property type="protein sequence ID" value="CAG6502597.1"/>
    <property type="molecule type" value="Transcribed_RNA"/>
</dbReference>
<dbReference type="PANTHER" id="PTHR21551">
    <property type="entry name" value="TOPOISOMERASE II-ASSOCIATED PROTEIN PAT1"/>
    <property type="match status" value="1"/>
</dbReference>
<feature type="compositionally biased region" description="Basic and acidic residues" evidence="3">
    <location>
        <begin position="198"/>
        <end position="208"/>
    </location>
</feature>
<feature type="compositionally biased region" description="Low complexity" evidence="3">
    <location>
        <begin position="209"/>
        <end position="218"/>
    </location>
</feature>
<feature type="compositionally biased region" description="Acidic residues" evidence="3">
    <location>
        <begin position="27"/>
        <end position="40"/>
    </location>
</feature>
<accession>A0A8D8D3U8</accession>
<evidence type="ECO:0000313" key="4">
    <source>
        <dbReference type="EMBL" id="CAG6502597.1"/>
    </source>
</evidence>
<dbReference type="PANTHER" id="PTHR21551:SF0">
    <property type="entry name" value="PROTEIN ASSOCIATED WITH TOPO II RELATED-1, ISOFORM A"/>
    <property type="match status" value="1"/>
</dbReference>
<keyword evidence="2" id="KW-0963">Cytoplasm</keyword>
<dbReference type="InterPro" id="IPR039900">
    <property type="entry name" value="Pat1-like"/>
</dbReference>
<sequence length="803" mass="90848">MDSFFDFDASLPPVDGGGRSGRRNADSEDEYDALNDETFGDPDKGDWENMHETLVKLEKGPGFLLNDEEDDREGDALFDDDELDLHLSRFDFGDGDESIGSTADLSLDDDIGSRLRLDPSIWDSPVKKMAQPVPAVNHEVQNLFPILPPMAQNGLSNSFRPNSYPVPPAPIKMLSVEDIERNIIQQQQQQQLQQQHQEQLKREREHFHQQQQKVLQENQKNKAARKVMVPLVTPALQPMVPPAQLLAIRNQMFPHPQLLPQPRMPLGFLPYNFLPPPFSTPINNLAMHPGFPAAAQLGMFPPHQRIPLPIQPNLVQNLQNNQFNKRLVQEIQQNHPLLALNRQNYQYNNNNINNNNQKRYYNAAPKGPDYDEYANLMSNREKQWLIGIQLTQLNSDAPYINDYYFTVYKERLAARNGNRESKAYKDNQLNHPFTQPTGHAQLLLMSSLAKNCGMLNAKGGLLNRERHNSESKNNSNNNNGGGADQKDQQPPRTYTPLQFENSLGKLQCGSVTAPRKIIDMDVVGAESTQAGAGTTTTRELLHRLLHIEKLFKVVLKMEDLNNPVAIEAALVAKEKREKDRQIQEVASTNSSLSASAESFDELLAVLIGGLAQDKVIPMLGVRKGKILLRRILVLLRDHPYRWTLWATTFSTLPFMLKKDRDDPEGVLFALYTEFERHAQYSNSPDLLKLSHVVASDKILAHLTSCKFLLSSIITIIFQMEIHFTKAPDAINAAERLQWIEFLEMVTGVVGKQPASQQHMIKLDRGNNIVRLIRAHLERFLQVKGNDFVSFITAPDVPEVGKAK</sequence>
<feature type="region of interest" description="Disordered" evidence="3">
    <location>
        <begin position="1"/>
        <end position="47"/>
    </location>
</feature>
<reference evidence="4" key="1">
    <citation type="submission" date="2021-05" db="EMBL/GenBank/DDBJ databases">
        <authorList>
            <person name="Alioto T."/>
            <person name="Alioto T."/>
            <person name="Gomez Garrido J."/>
        </authorList>
    </citation>
    <scope>NUCLEOTIDE SEQUENCE</scope>
</reference>